<evidence type="ECO:0008006" key="4">
    <source>
        <dbReference type="Google" id="ProtNLM"/>
    </source>
</evidence>
<gene>
    <name evidence="2" type="ORF">V2S66_21435</name>
</gene>
<sequence>MTTTKRFLRRTACAVAVAGLIGVVPAGAAVAATGSDAPRAASGVAKPLGNPWIYIGEYQYKSTCDSVGASYHRQAWRCDWDAPVYALYVYYV</sequence>
<keyword evidence="3" id="KW-1185">Reference proteome</keyword>
<proteinExistence type="predicted"/>
<keyword evidence="1" id="KW-0732">Signal</keyword>
<protein>
    <recommendedName>
        <fullName evidence="4">Secreted protein</fullName>
    </recommendedName>
</protein>
<reference evidence="2 3" key="1">
    <citation type="submission" date="2023-12" db="EMBL/GenBank/DDBJ databases">
        <title>Streptomyces sp. V4-01.</title>
        <authorList>
            <person name="Somphong A."/>
            <person name="Phongsopitanun W."/>
        </authorList>
    </citation>
    <scope>NUCLEOTIDE SEQUENCE [LARGE SCALE GENOMIC DNA]</scope>
    <source>
        <strain evidence="2 3">V4-01</strain>
    </source>
</reference>
<dbReference type="Proteomes" id="UP001344658">
    <property type="component" value="Unassembled WGS sequence"/>
</dbReference>
<dbReference type="RefSeq" id="WP_330797525.1">
    <property type="nucleotide sequence ID" value="NZ_JAZEWV010000018.1"/>
</dbReference>
<name>A0ABU7PFC9_9ACTN</name>
<dbReference type="EMBL" id="JAZEWV010000018">
    <property type="protein sequence ID" value="MEE4544529.1"/>
    <property type="molecule type" value="Genomic_DNA"/>
</dbReference>
<feature type="signal peptide" evidence="1">
    <location>
        <begin position="1"/>
        <end position="28"/>
    </location>
</feature>
<evidence type="ECO:0000313" key="2">
    <source>
        <dbReference type="EMBL" id="MEE4544529.1"/>
    </source>
</evidence>
<accession>A0ABU7PFC9</accession>
<evidence type="ECO:0000313" key="3">
    <source>
        <dbReference type="Proteomes" id="UP001344658"/>
    </source>
</evidence>
<feature type="chain" id="PRO_5045058224" description="Secreted protein" evidence="1">
    <location>
        <begin position="29"/>
        <end position="92"/>
    </location>
</feature>
<evidence type="ECO:0000256" key="1">
    <source>
        <dbReference type="SAM" id="SignalP"/>
    </source>
</evidence>
<organism evidence="2 3">
    <name type="scientific">Actinacidiphila polyblastidii</name>
    <dbReference type="NCBI Taxonomy" id="3110430"/>
    <lineage>
        <taxon>Bacteria</taxon>
        <taxon>Bacillati</taxon>
        <taxon>Actinomycetota</taxon>
        <taxon>Actinomycetes</taxon>
        <taxon>Kitasatosporales</taxon>
        <taxon>Streptomycetaceae</taxon>
        <taxon>Actinacidiphila</taxon>
    </lineage>
</organism>
<comment type="caution">
    <text evidence="2">The sequence shown here is derived from an EMBL/GenBank/DDBJ whole genome shotgun (WGS) entry which is preliminary data.</text>
</comment>